<dbReference type="GO" id="GO:0005524">
    <property type="term" value="F:ATP binding"/>
    <property type="evidence" value="ECO:0007669"/>
    <property type="project" value="InterPro"/>
</dbReference>
<feature type="non-terminal residue" evidence="2">
    <location>
        <position position="65"/>
    </location>
</feature>
<dbReference type="OrthoDB" id="434041at2759"/>
<dbReference type="GO" id="GO:0003676">
    <property type="term" value="F:nucleic acid binding"/>
    <property type="evidence" value="ECO:0007669"/>
    <property type="project" value="InterPro"/>
</dbReference>
<sequence length="65" mass="6943">VMEEIGGCIQGLLVRTFIGGTALSENILNAGDCHVAVGTPGRIVQLLREEYMDLSRATILVLDEA</sequence>
<evidence type="ECO:0000313" key="2">
    <source>
        <dbReference type="EMBL" id="CAG7717413.1"/>
    </source>
</evidence>
<protein>
    <recommendedName>
        <fullName evidence="1">DEAD/DEAH-box helicase domain-containing protein</fullName>
    </recommendedName>
</protein>
<name>A0A8J2K019_9HEXA</name>
<reference evidence="2" key="1">
    <citation type="submission" date="2021-06" db="EMBL/GenBank/DDBJ databases">
        <authorList>
            <person name="Hodson N. C."/>
            <person name="Mongue J. A."/>
            <person name="Jaron S. K."/>
        </authorList>
    </citation>
    <scope>NUCLEOTIDE SEQUENCE</scope>
</reference>
<evidence type="ECO:0000259" key="1">
    <source>
        <dbReference type="Pfam" id="PF00270"/>
    </source>
</evidence>
<accession>A0A8J2K019</accession>
<dbReference type="EMBL" id="CAJVCH010045619">
    <property type="protein sequence ID" value="CAG7717413.1"/>
    <property type="molecule type" value="Genomic_DNA"/>
</dbReference>
<dbReference type="AlphaFoldDB" id="A0A8J2K019"/>
<dbReference type="InterPro" id="IPR011545">
    <property type="entry name" value="DEAD/DEAH_box_helicase_dom"/>
</dbReference>
<gene>
    <name evidence="2" type="ORF">AFUS01_LOCUS6872</name>
</gene>
<organism evidence="2 3">
    <name type="scientific">Allacma fusca</name>
    <dbReference type="NCBI Taxonomy" id="39272"/>
    <lineage>
        <taxon>Eukaryota</taxon>
        <taxon>Metazoa</taxon>
        <taxon>Ecdysozoa</taxon>
        <taxon>Arthropoda</taxon>
        <taxon>Hexapoda</taxon>
        <taxon>Collembola</taxon>
        <taxon>Symphypleona</taxon>
        <taxon>Sminthuridae</taxon>
        <taxon>Allacma</taxon>
    </lineage>
</organism>
<feature type="domain" description="DEAD/DEAH-box helicase" evidence="1">
    <location>
        <begin position="11"/>
        <end position="65"/>
    </location>
</feature>
<keyword evidence="3" id="KW-1185">Reference proteome</keyword>
<comment type="caution">
    <text evidence="2">The sequence shown here is derived from an EMBL/GenBank/DDBJ whole genome shotgun (WGS) entry which is preliminary data.</text>
</comment>
<dbReference type="Proteomes" id="UP000708208">
    <property type="component" value="Unassembled WGS sequence"/>
</dbReference>
<evidence type="ECO:0000313" key="3">
    <source>
        <dbReference type="Proteomes" id="UP000708208"/>
    </source>
</evidence>
<dbReference type="Pfam" id="PF00270">
    <property type="entry name" value="DEAD"/>
    <property type="match status" value="1"/>
</dbReference>
<proteinExistence type="predicted"/>
<feature type="non-terminal residue" evidence="2">
    <location>
        <position position="1"/>
    </location>
</feature>